<protein>
    <submittedName>
        <fullName evidence="3">Uncharacterized protein</fullName>
    </submittedName>
</protein>
<feature type="transmembrane region" description="Helical" evidence="1">
    <location>
        <begin position="34"/>
        <end position="53"/>
    </location>
</feature>
<keyword evidence="1" id="KW-1133">Transmembrane helix</keyword>
<evidence type="ECO:0000313" key="2">
    <source>
        <dbReference type="EMBL" id="KAF5777438.1"/>
    </source>
</evidence>
<dbReference type="InParanoid" id="A0A251T467"/>
<organism evidence="3 4">
    <name type="scientific">Helianthus annuus</name>
    <name type="common">Common sunflower</name>
    <dbReference type="NCBI Taxonomy" id="4232"/>
    <lineage>
        <taxon>Eukaryota</taxon>
        <taxon>Viridiplantae</taxon>
        <taxon>Streptophyta</taxon>
        <taxon>Embryophyta</taxon>
        <taxon>Tracheophyta</taxon>
        <taxon>Spermatophyta</taxon>
        <taxon>Magnoliopsida</taxon>
        <taxon>eudicotyledons</taxon>
        <taxon>Gunneridae</taxon>
        <taxon>Pentapetalae</taxon>
        <taxon>asterids</taxon>
        <taxon>campanulids</taxon>
        <taxon>Asterales</taxon>
        <taxon>Asteraceae</taxon>
        <taxon>Asteroideae</taxon>
        <taxon>Heliantheae alliance</taxon>
        <taxon>Heliantheae</taxon>
        <taxon>Helianthus</taxon>
    </lineage>
</organism>
<reference evidence="2 4" key="1">
    <citation type="journal article" date="2017" name="Nature">
        <title>The sunflower genome provides insights into oil metabolism, flowering and Asterid evolution.</title>
        <authorList>
            <person name="Badouin H."/>
            <person name="Gouzy J."/>
            <person name="Grassa C.J."/>
            <person name="Murat F."/>
            <person name="Staton S.E."/>
            <person name="Cottret L."/>
            <person name="Lelandais-Briere C."/>
            <person name="Owens G.L."/>
            <person name="Carrere S."/>
            <person name="Mayjonade B."/>
            <person name="Legrand L."/>
            <person name="Gill N."/>
            <person name="Kane N.C."/>
            <person name="Bowers J.E."/>
            <person name="Hubner S."/>
            <person name="Bellec A."/>
            <person name="Berard A."/>
            <person name="Berges H."/>
            <person name="Blanchet N."/>
            <person name="Boniface M.C."/>
            <person name="Brunel D."/>
            <person name="Catrice O."/>
            <person name="Chaidir N."/>
            <person name="Claudel C."/>
            <person name="Donnadieu C."/>
            <person name="Faraut T."/>
            <person name="Fievet G."/>
            <person name="Helmstetter N."/>
            <person name="King M."/>
            <person name="Knapp S.J."/>
            <person name="Lai Z."/>
            <person name="Le Paslier M.C."/>
            <person name="Lippi Y."/>
            <person name="Lorenzon L."/>
            <person name="Mandel J.R."/>
            <person name="Marage G."/>
            <person name="Marchand G."/>
            <person name="Marquand E."/>
            <person name="Bret-Mestries E."/>
            <person name="Morien E."/>
            <person name="Nambeesan S."/>
            <person name="Nguyen T."/>
            <person name="Pegot-Espagnet P."/>
            <person name="Pouilly N."/>
            <person name="Raftis F."/>
            <person name="Sallet E."/>
            <person name="Schiex T."/>
            <person name="Thomas J."/>
            <person name="Vandecasteele C."/>
            <person name="Vares D."/>
            <person name="Vear F."/>
            <person name="Vautrin S."/>
            <person name="Crespi M."/>
            <person name="Mangin B."/>
            <person name="Burke J.M."/>
            <person name="Salse J."/>
            <person name="Munos S."/>
            <person name="Vincourt P."/>
            <person name="Rieseberg L.H."/>
            <person name="Langlade N.B."/>
        </authorList>
    </citation>
    <scope>NUCLEOTIDE SEQUENCE [LARGE SCALE GENOMIC DNA]</scope>
    <source>
        <strain evidence="4">cv. SF193</strain>
        <tissue evidence="2">Leaves</tissue>
    </source>
</reference>
<sequence length="90" mass="10275">MHPFKWDTGSSINSGRIFGFLTHRFNHLDHIKTYVSIETLASLTIISTGFIIFSKQFNKEERCDLHHCHGWRTVATTDGIPINDVTDSVI</sequence>
<accession>A0A251T467</accession>
<name>A0A251T467_HELAN</name>
<reference evidence="3" key="2">
    <citation type="submission" date="2017-02" db="EMBL/GenBank/DDBJ databases">
        <title>Sunflower complete genome.</title>
        <authorList>
            <person name="Langlade N."/>
            <person name="Munos S."/>
        </authorList>
    </citation>
    <scope>NUCLEOTIDE SEQUENCE [LARGE SCALE GENOMIC DNA]</scope>
    <source>
        <tissue evidence="3">Leaves</tissue>
    </source>
</reference>
<keyword evidence="4" id="KW-1185">Reference proteome</keyword>
<dbReference type="EMBL" id="MNCJ02000327">
    <property type="protein sequence ID" value="KAF5777438.1"/>
    <property type="molecule type" value="Genomic_DNA"/>
</dbReference>
<evidence type="ECO:0000313" key="4">
    <source>
        <dbReference type="Proteomes" id="UP000215914"/>
    </source>
</evidence>
<dbReference type="Proteomes" id="UP000215914">
    <property type="component" value="Chromosome 12"/>
</dbReference>
<gene>
    <name evidence="3" type="ORF">HannXRQ_Chr12g0365211</name>
    <name evidence="2" type="ORF">HanXRQr2_Chr12g0535611</name>
</gene>
<dbReference type="EMBL" id="CM007901">
    <property type="protein sequence ID" value="OTG04691.1"/>
    <property type="molecule type" value="Genomic_DNA"/>
</dbReference>
<reference evidence="2" key="3">
    <citation type="submission" date="2020-06" db="EMBL/GenBank/DDBJ databases">
        <title>Helianthus annuus Genome sequencing and assembly Release 2.</title>
        <authorList>
            <person name="Gouzy J."/>
            <person name="Langlade N."/>
            <person name="Munos S."/>
        </authorList>
    </citation>
    <scope>NUCLEOTIDE SEQUENCE</scope>
    <source>
        <tissue evidence="2">Leaves</tissue>
    </source>
</reference>
<evidence type="ECO:0000313" key="3">
    <source>
        <dbReference type="EMBL" id="OTG04691.1"/>
    </source>
</evidence>
<keyword evidence="1" id="KW-0472">Membrane</keyword>
<proteinExistence type="predicted"/>
<dbReference type="AlphaFoldDB" id="A0A251T467"/>
<keyword evidence="1" id="KW-0812">Transmembrane</keyword>
<dbReference type="Gramene" id="mRNA:HanXRQr2_Chr12g0535611">
    <property type="protein sequence ID" value="mRNA:HanXRQr2_Chr12g0535611"/>
    <property type="gene ID" value="HanXRQr2_Chr12g0535611"/>
</dbReference>
<evidence type="ECO:0000256" key="1">
    <source>
        <dbReference type="SAM" id="Phobius"/>
    </source>
</evidence>